<evidence type="ECO:0000313" key="2">
    <source>
        <dbReference type="Proteomes" id="UP000796761"/>
    </source>
</evidence>
<protein>
    <submittedName>
        <fullName evidence="1">Uncharacterized protein</fullName>
    </submittedName>
</protein>
<organism evidence="1 2">
    <name type="scientific">Zosterops borbonicus</name>
    <dbReference type="NCBI Taxonomy" id="364589"/>
    <lineage>
        <taxon>Eukaryota</taxon>
        <taxon>Metazoa</taxon>
        <taxon>Chordata</taxon>
        <taxon>Craniata</taxon>
        <taxon>Vertebrata</taxon>
        <taxon>Euteleostomi</taxon>
        <taxon>Archelosauria</taxon>
        <taxon>Archosauria</taxon>
        <taxon>Dinosauria</taxon>
        <taxon>Saurischia</taxon>
        <taxon>Theropoda</taxon>
        <taxon>Coelurosauria</taxon>
        <taxon>Aves</taxon>
        <taxon>Neognathae</taxon>
        <taxon>Neoaves</taxon>
        <taxon>Telluraves</taxon>
        <taxon>Australaves</taxon>
        <taxon>Passeriformes</taxon>
        <taxon>Sylvioidea</taxon>
        <taxon>Zosteropidae</taxon>
        <taxon>Zosterops</taxon>
    </lineage>
</organism>
<gene>
    <name evidence="1" type="ORF">HGM15179_009424</name>
</gene>
<dbReference type="EMBL" id="SWJQ01000254">
    <property type="protein sequence ID" value="TRZ17706.1"/>
    <property type="molecule type" value="Genomic_DNA"/>
</dbReference>
<dbReference type="AlphaFoldDB" id="A0A8K1GFA4"/>
<sequence length="149" mass="16807">MTHSRARHCKQWPIHQDELDESPTAWEDLFREGCRGTYLCSEVLCPPPVAETYWNQLPVFICPAHPATAISRFPQQNMSICGHRAMSHVMAMVGSDATRVLCQESLWQERCPGVVVQKPVGDLSQPDADPVQILTSAKAYRPSWLLYSL</sequence>
<comment type="caution">
    <text evidence="1">The sequence shown here is derived from an EMBL/GenBank/DDBJ whole genome shotgun (WGS) entry which is preliminary data.</text>
</comment>
<evidence type="ECO:0000313" key="1">
    <source>
        <dbReference type="EMBL" id="TRZ17706.1"/>
    </source>
</evidence>
<keyword evidence="2" id="KW-1185">Reference proteome</keyword>
<dbReference type="Proteomes" id="UP000796761">
    <property type="component" value="Unassembled WGS sequence"/>
</dbReference>
<accession>A0A8K1GFA4</accession>
<reference evidence="1" key="1">
    <citation type="submission" date="2019-04" db="EMBL/GenBank/DDBJ databases">
        <title>Genome assembly of Zosterops borbonicus 15179.</title>
        <authorList>
            <person name="Leroy T."/>
            <person name="Anselmetti Y."/>
            <person name="Tilak M.-K."/>
            <person name="Nabholz B."/>
        </authorList>
    </citation>
    <scope>NUCLEOTIDE SEQUENCE</scope>
    <source>
        <strain evidence="1">HGM_15179</strain>
        <tissue evidence="1">Muscle</tissue>
    </source>
</reference>
<proteinExistence type="predicted"/>
<name>A0A8K1GFA4_9PASS</name>